<dbReference type="Proteomes" id="UP000248326">
    <property type="component" value="Unassembled WGS sequence"/>
</dbReference>
<comment type="caution">
    <text evidence="1">The sequence shown here is derived from an EMBL/GenBank/DDBJ whole genome shotgun (WGS) entry which is preliminary data.</text>
</comment>
<keyword evidence="2" id="KW-1185">Reference proteome</keyword>
<gene>
    <name evidence="1" type="ORF">DES52_10657</name>
</gene>
<accession>A0A318SIT4</accession>
<dbReference type="AlphaFoldDB" id="A0A318SIT4"/>
<organism evidence="1 2">
    <name type="scientific">Deinococcus yavapaiensis KR-236</name>
    <dbReference type="NCBI Taxonomy" id="694435"/>
    <lineage>
        <taxon>Bacteria</taxon>
        <taxon>Thermotogati</taxon>
        <taxon>Deinococcota</taxon>
        <taxon>Deinococci</taxon>
        <taxon>Deinococcales</taxon>
        <taxon>Deinococcaceae</taxon>
        <taxon>Deinococcus</taxon>
    </lineage>
</organism>
<proteinExistence type="predicted"/>
<dbReference type="OrthoDB" id="164770at2"/>
<protein>
    <submittedName>
        <fullName evidence="1">Dnd system-associated protein 4</fullName>
    </submittedName>
</protein>
<evidence type="ECO:0000313" key="2">
    <source>
        <dbReference type="Proteomes" id="UP000248326"/>
    </source>
</evidence>
<dbReference type="EMBL" id="QJSX01000006">
    <property type="protein sequence ID" value="PYE54095.1"/>
    <property type="molecule type" value="Genomic_DNA"/>
</dbReference>
<reference evidence="1 2" key="1">
    <citation type="submission" date="2018-06" db="EMBL/GenBank/DDBJ databases">
        <title>Genomic Encyclopedia of Type Strains, Phase IV (KMG-IV): sequencing the most valuable type-strain genomes for metagenomic binning, comparative biology and taxonomic classification.</title>
        <authorList>
            <person name="Goeker M."/>
        </authorList>
    </citation>
    <scope>NUCLEOTIDE SEQUENCE [LARGE SCALE GENOMIC DNA]</scope>
    <source>
        <strain evidence="1 2">DSM 18048</strain>
    </source>
</reference>
<name>A0A318SIT4_9DEIO</name>
<sequence>MTSHGSDRVQIETAVHEVYKQLTDNARRNVEEVPFLTMKDVFMWSVALGYASNTRKKLKKSRQQIFHWPQFDAYQDVPVLKAVALTAERDVNVLTSPERILRIVEEYANAGIHDLVARLDPDAGLPLNNLLHLARSAE</sequence>
<evidence type="ECO:0000313" key="1">
    <source>
        <dbReference type="EMBL" id="PYE54095.1"/>
    </source>
</evidence>
<dbReference type="RefSeq" id="WP_110886491.1">
    <property type="nucleotide sequence ID" value="NZ_QJSX01000006.1"/>
</dbReference>